<keyword evidence="2" id="KW-0472">Membrane</keyword>
<name>A0A430B4K7_9ENTE</name>
<reference evidence="3 4" key="1">
    <citation type="submission" date="2017-05" db="EMBL/GenBank/DDBJ databases">
        <title>Vagococcus spp. assemblies.</title>
        <authorList>
            <person name="Gulvik C.A."/>
        </authorList>
    </citation>
    <scope>NUCLEOTIDE SEQUENCE [LARGE SCALE GENOMIC DNA]</scope>
    <source>
        <strain evidence="3 4">CCUG 51432</strain>
    </source>
</reference>
<gene>
    <name evidence="3" type="ORF">CBF29_02685</name>
</gene>
<organism evidence="3 4">
    <name type="scientific">Vagococcus elongatus</name>
    <dbReference type="NCBI Taxonomy" id="180344"/>
    <lineage>
        <taxon>Bacteria</taxon>
        <taxon>Bacillati</taxon>
        <taxon>Bacillota</taxon>
        <taxon>Bacilli</taxon>
        <taxon>Lactobacillales</taxon>
        <taxon>Enterococcaceae</taxon>
        <taxon>Vagococcus</taxon>
    </lineage>
</organism>
<dbReference type="RefSeq" id="WP_126807016.1">
    <property type="nucleotide sequence ID" value="NZ_NGKA01000002.1"/>
</dbReference>
<feature type="transmembrane region" description="Helical" evidence="2">
    <location>
        <begin position="9"/>
        <end position="26"/>
    </location>
</feature>
<evidence type="ECO:0000313" key="3">
    <source>
        <dbReference type="EMBL" id="RSU15257.1"/>
    </source>
</evidence>
<feature type="transmembrane region" description="Helical" evidence="2">
    <location>
        <begin position="146"/>
        <end position="168"/>
    </location>
</feature>
<proteinExistence type="predicted"/>
<evidence type="ECO:0000256" key="1">
    <source>
        <dbReference type="SAM" id="MobiDB-lite"/>
    </source>
</evidence>
<keyword evidence="2" id="KW-0812">Transmembrane</keyword>
<protein>
    <submittedName>
        <fullName evidence="3">Uncharacterized protein</fullName>
    </submittedName>
</protein>
<evidence type="ECO:0000256" key="2">
    <source>
        <dbReference type="SAM" id="Phobius"/>
    </source>
</evidence>
<accession>A0A430B4K7</accession>
<keyword evidence="2" id="KW-1133">Transmembrane helix</keyword>
<feature type="region of interest" description="Disordered" evidence="1">
    <location>
        <begin position="117"/>
        <end position="140"/>
    </location>
</feature>
<sequence length="173" mass="19138">MNTYFFKRISLLLMLNVLMFPVPYVADEMGEEKLTVADLVYDAENASLQGRTTPNANISLENVVGEVVADDQGHFVIPVDDQAETIKLMVFDYLTNQSVTLTYDLVNQTLISPGEETNTIASKDTKETSSFSKETMEKESNSKKSVVPQLLFVTVIFLGGGSLALLAYNKKQP</sequence>
<feature type="compositionally biased region" description="Polar residues" evidence="1">
    <location>
        <begin position="117"/>
        <end position="133"/>
    </location>
</feature>
<dbReference type="Proteomes" id="UP000287605">
    <property type="component" value="Unassembled WGS sequence"/>
</dbReference>
<keyword evidence="4" id="KW-1185">Reference proteome</keyword>
<dbReference type="OrthoDB" id="2200481at2"/>
<dbReference type="AlphaFoldDB" id="A0A430B4K7"/>
<dbReference type="EMBL" id="NGKA01000002">
    <property type="protein sequence ID" value="RSU15257.1"/>
    <property type="molecule type" value="Genomic_DNA"/>
</dbReference>
<evidence type="ECO:0000313" key="4">
    <source>
        <dbReference type="Proteomes" id="UP000287605"/>
    </source>
</evidence>
<comment type="caution">
    <text evidence="3">The sequence shown here is derived from an EMBL/GenBank/DDBJ whole genome shotgun (WGS) entry which is preliminary data.</text>
</comment>